<evidence type="ECO:0000313" key="2">
    <source>
        <dbReference type="EMBL" id="MDQ4213308.1"/>
    </source>
</evidence>
<dbReference type="InterPro" id="IPR026004">
    <property type="entry name" value="Septum_form"/>
</dbReference>
<accession>A0ABU0XDV9</accession>
<protein>
    <submittedName>
        <fullName evidence="2">Septum formation family protein</fullName>
    </submittedName>
</protein>
<reference evidence="2 3" key="1">
    <citation type="submission" date="2023-08" db="EMBL/GenBank/DDBJ databases">
        <title>Microbacterium sp. nov., isolated from a waste landfill.</title>
        <authorList>
            <person name="Wen W."/>
        </authorList>
    </citation>
    <scope>NUCLEOTIDE SEQUENCE [LARGE SCALE GENOMIC DNA]</scope>
    <source>
        <strain evidence="2 3">ASV81</strain>
    </source>
</reference>
<evidence type="ECO:0000259" key="1">
    <source>
        <dbReference type="Pfam" id="PF13845"/>
    </source>
</evidence>
<gene>
    <name evidence="2" type="ORF">RBR11_05220</name>
</gene>
<dbReference type="Pfam" id="PF13845">
    <property type="entry name" value="Septum_form"/>
    <property type="match status" value="1"/>
</dbReference>
<dbReference type="Proteomes" id="UP001230289">
    <property type="component" value="Unassembled WGS sequence"/>
</dbReference>
<dbReference type="RefSeq" id="WP_308488239.1">
    <property type="nucleotide sequence ID" value="NZ_JAVFCB010000002.1"/>
</dbReference>
<keyword evidence="3" id="KW-1185">Reference proteome</keyword>
<comment type="caution">
    <text evidence="2">The sequence shown here is derived from an EMBL/GenBank/DDBJ whole genome shotgun (WGS) entry which is preliminary data.</text>
</comment>
<evidence type="ECO:0000313" key="3">
    <source>
        <dbReference type="Proteomes" id="UP001230289"/>
    </source>
</evidence>
<feature type="domain" description="Septum formation-related" evidence="1">
    <location>
        <begin position="61"/>
        <end position="158"/>
    </location>
</feature>
<proteinExistence type="predicted"/>
<name>A0ABU0XDV9_9MICO</name>
<dbReference type="EMBL" id="JAVFCB010000002">
    <property type="protein sequence ID" value="MDQ4213308.1"/>
    <property type="molecule type" value="Genomic_DNA"/>
</dbReference>
<sequence>MNGRVLGRATVIGAAMLLATGLSGCSVLSGGLGGSSDAPRASASGQVTAGSNIDIFNLKVGDCKLKDAGAQISGTDVVPCDQPHDEEVFYEFALPDGPYDESAIGTAAETCDGAPFTDFIGVAFDSSALDVNSITPTRDTWEKMNDRLVQCIVSDPAGQTKGSLRGSAK</sequence>
<organism evidence="2 3">
    <name type="scientific">Microbacterium capsulatum</name>
    <dbReference type="NCBI Taxonomy" id="3041921"/>
    <lineage>
        <taxon>Bacteria</taxon>
        <taxon>Bacillati</taxon>
        <taxon>Actinomycetota</taxon>
        <taxon>Actinomycetes</taxon>
        <taxon>Micrococcales</taxon>
        <taxon>Microbacteriaceae</taxon>
        <taxon>Microbacterium</taxon>
    </lineage>
</organism>
<dbReference type="PROSITE" id="PS51257">
    <property type="entry name" value="PROKAR_LIPOPROTEIN"/>
    <property type="match status" value="1"/>
</dbReference>